<gene>
    <name evidence="2" type="ORF">HDU87_007742</name>
</gene>
<feature type="region of interest" description="Disordered" evidence="1">
    <location>
        <begin position="291"/>
        <end position="315"/>
    </location>
</feature>
<feature type="compositionally biased region" description="Basic and acidic residues" evidence="1">
    <location>
        <begin position="420"/>
        <end position="487"/>
    </location>
</feature>
<feature type="compositionally biased region" description="Basic and acidic residues" evidence="1">
    <location>
        <begin position="554"/>
        <end position="564"/>
    </location>
</feature>
<dbReference type="GO" id="GO:0032467">
    <property type="term" value="P:positive regulation of cytokinesis"/>
    <property type="evidence" value="ECO:0007669"/>
    <property type="project" value="InterPro"/>
</dbReference>
<evidence type="ECO:0000256" key="1">
    <source>
        <dbReference type="SAM" id="MobiDB-lite"/>
    </source>
</evidence>
<sequence>MVDREESIRNNGIRDTSPRRHNKLTDRSGREMNTNSMVDTVLRGMTMATKQAVILGNVENHMRIGHPSLQYQTHIPTLNGGGNHQQIPTILIIREEVAAAGGTLILTTRDTLFHIHRRLITVATIIPRLHHLGMIIRHPDTLIVHGHARITITASRDTEANRNGIMVLHEAIRSSCRTTKAIATAKRENTLPILSDKSKKESELKSVSAGFATHRATEAGIQIPLLEAASEVMGHLSGLPSGCAPPPVSSKSEYLRELDAQIQYKRNQTEQEQHNLRLQDEKKDREIAAYNPWGRAGGGAPPAKAGASQPPDAYAGLQHQMPMQPQSQPSYNAAAGVGMAGYTPASTGAVLFAGQQPPLPPIADFGDEHKFQRGQRKDMPSWERDELQKRQKLQQDHQDSLRRQMAEREATKAAAIAAQKAEDKREADRLQREHDALQEKYAREAAEEREKAEAARVEAAKKKAEMEKEQERRDQAFREQAQKGGEKSRKKRAEAAADTAQTAQPAPRPYSPPIPTHRNSVANNPPPFRSNSPPIPTHANKSAEQHHQALASDLRNRQPHDEHQQQPFRSSSPPIPAVRAKLEREASEHAIGPPPPQPQDREPSHHVVQRTIHPDDDAMPDTRAVLQQLIAIQQELAREDAAIQSELHSRHADEEKEAPPASAQGQANKQEAAARRRASTPRKQPPNVTAAEPDGSRHAHDRHASSLPLLSTPPPPPTIALARRSSIPNTLRLPRAKTPSLISNQRAYIAEQESSLAHLRNSERMIAAAPHVPPTAIHRPSAQVAAPIRPESAERARRQELINDFLAGHAAGAADDGDPAHRGLESESTLMYLNGATPKPPAPTLIRPTPIKKRTPPLPSPRPPSLPTSPSPTPSLDIASLTALNDRRLRTLTALKAAPTSATSAANRALLDDFLRKHVVPVSKRFPETAAAEGHPIPAATSIYTPVIH</sequence>
<proteinExistence type="predicted"/>
<feature type="compositionally biased region" description="Pro residues" evidence="1">
    <location>
        <begin position="506"/>
        <end position="515"/>
    </location>
</feature>
<dbReference type="PANTHER" id="PTHR21616:SF2">
    <property type="entry name" value="CENTROSOME AND SPINDLE POLE-ASSOCIATED PROTEIN 1"/>
    <property type="match status" value="1"/>
</dbReference>
<dbReference type="GO" id="GO:0000922">
    <property type="term" value="C:spindle pole"/>
    <property type="evidence" value="ECO:0007669"/>
    <property type="project" value="InterPro"/>
</dbReference>
<dbReference type="EMBL" id="JADGJQ010000073">
    <property type="protein sequence ID" value="KAJ3172906.1"/>
    <property type="molecule type" value="Genomic_DNA"/>
</dbReference>
<feature type="region of interest" description="Disordered" evidence="1">
    <location>
        <begin position="641"/>
        <end position="733"/>
    </location>
</feature>
<dbReference type="Proteomes" id="UP001212152">
    <property type="component" value="Unassembled WGS sequence"/>
</dbReference>
<dbReference type="InterPro" id="IPR026708">
    <property type="entry name" value="CSPP1"/>
</dbReference>
<feature type="region of interest" description="Disordered" evidence="1">
    <location>
        <begin position="834"/>
        <end position="876"/>
    </location>
</feature>
<feature type="compositionally biased region" description="Basic and acidic residues" evidence="1">
    <location>
        <begin position="641"/>
        <end position="658"/>
    </location>
</feature>
<reference evidence="2" key="1">
    <citation type="submission" date="2020-05" db="EMBL/GenBank/DDBJ databases">
        <title>Phylogenomic resolution of chytrid fungi.</title>
        <authorList>
            <person name="Stajich J.E."/>
            <person name="Amses K."/>
            <person name="Simmons R."/>
            <person name="Seto K."/>
            <person name="Myers J."/>
            <person name="Bonds A."/>
            <person name="Quandt C.A."/>
            <person name="Barry K."/>
            <person name="Liu P."/>
            <person name="Grigoriev I."/>
            <person name="Longcore J.E."/>
            <person name="James T.Y."/>
        </authorList>
    </citation>
    <scope>NUCLEOTIDE SEQUENCE</scope>
    <source>
        <strain evidence="2">JEL0379</strain>
    </source>
</reference>
<feature type="region of interest" description="Disordered" evidence="1">
    <location>
        <begin position="1"/>
        <end position="35"/>
    </location>
</feature>
<organism evidence="2 3">
    <name type="scientific">Geranomyces variabilis</name>
    <dbReference type="NCBI Taxonomy" id="109894"/>
    <lineage>
        <taxon>Eukaryota</taxon>
        <taxon>Fungi</taxon>
        <taxon>Fungi incertae sedis</taxon>
        <taxon>Chytridiomycota</taxon>
        <taxon>Chytridiomycota incertae sedis</taxon>
        <taxon>Chytridiomycetes</taxon>
        <taxon>Spizellomycetales</taxon>
        <taxon>Powellomycetaceae</taxon>
        <taxon>Geranomyces</taxon>
    </lineage>
</organism>
<evidence type="ECO:0000313" key="3">
    <source>
        <dbReference type="Proteomes" id="UP001212152"/>
    </source>
</evidence>
<accession>A0AAD5TE27</accession>
<dbReference type="PANTHER" id="PTHR21616">
    <property type="entry name" value="CENTROSOME SPINDLE POLE ASSOCIATED PROTEIN"/>
    <property type="match status" value="1"/>
</dbReference>
<feature type="compositionally biased region" description="Pro residues" evidence="1">
    <location>
        <begin position="524"/>
        <end position="536"/>
    </location>
</feature>
<feature type="compositionally biased region" description="Basic and acidic residues" evidence="1">
    <location>
        <begin position="694"/>
        <end position="704"/>
    </location>
</feature>
<dbReference type="AlphaFoldDB" id="A0AAD5TE27"/>
<feature type="compositionally biased region" description="Low complexity" evidence="1">
    <location>
        <begin position="496"/>
        <end position="505"/>
    </location>
</feature>
<feature type="compositionally biased region" description="Low complexity" evidence="1">
    <location>
        <begin position="301"/>
        <end position="311"/>
    </location>
</feature>
<dbReference type="GO" id="GO:0005874">
    <property type="term" value="C:microtubule"/>
    <property type="evidence" value="ECO:0007669"/>
    <property type="project" value="InterPro"/>
</dbReference>
<evidence type="ECO:0000313" key="2">
    <source>
        <dbReference type="EMBL" id="KAJ3172906.1"/>
    </source>
</evidence>
<comment type="caution">
    <text evidence="2">The sequence shown here is derived from an EMBL/GenBank/DDBJ whole genome shotgun (WGS) entry which is preliminary data.</text>
</comment>
<feature type="compositionally biased region" description="Pro residues" evidence="1">
    <location>
        <begin position="856"/>
        <end position="873"/>
    </location>
</feature>
<protein>
    <submittedName>
        <fullName evidence="2">Uncharacterized protein</fullName>
    </submittedName>
</protein>
<keyword evidence="3" id="KW-1185">Reference proteome</keyword>
<name>A0AAD5TE27_9FUNG</name>
<feature type="compositionally biased region" description="Basic and acidic residues" evidence="1">
    <location>
        <begin position="366"/>
        <end position="411"/>
    </location>
</feature>
<feature type="region of interest" description="Disordered" evidence="1">
    <location>
        <begin position="352"/>
        <end position="626"/>
    </location>
</feature>